<feature type="region of interest" description="Disordered" evidence="1">
    <location>
        <begin position="145"/>
        <end position="164"/>
    </location>
</feature>
<evidence type="ECO:0000256" key="1">
    <source>
        <dbReference type="SAM" id="MobiDB-lite"/>
    </source>
</evidence>
<dbReference type="Proteomes" id="UP000002964">
    <property type="component" value="Unassembled WGS sequence"/>
</dbReference>
<keyword evidence="3" id="KW-1185">Reference proteome</keyword>
<protein>
    <submittedName>
        <fullName evidence="2">Uncharacterized protein</fullName>
    </submittedName>
</protein>
<proteinExistence type="predicted"/>
<organism evidence="2 3">
    <name type="scientific">Thiorhodovibrio frisius</name>
    <dbReference type="NCBI Taxonomy" id="631362"/>
    <lineage>
        <taxon>Bacteria</taxon>
        <taxon>Pseudomonadati</taxon>
        <taxon>Pseudomonadota</taxon>
        <taxon>Gammaproteobacteria</taxon>
        <taxon>Chromatiales</taxon>
        <taxon>Chromatiaceae</taxon>
        <taxon>Thiorhodovibrio</taxon>
    </lineage>
</organism>
<dbReference type="AlphaFoldDB" id="H8YWQ6"/>
<accession>H8YWQ6</accession>
<gene>
    <name evidence="2" type="ORF">Thi970DRAFT_00521</name>
</gene>
<evidence type="ECO:0000313" key="2">
    <source>
        <dbReference type="EMBL" id="EIC22882.1"/>
    </source>
</evidence>
<dbReference type="STRING" id="631362.Thi970DRAFT_00521"/>
<reference evidence="2 3" key="2">
    <citation type="submission" date="2011-11" db="EMBL/GenBank/DDBJ databases">
        <authorList>
            <consortium name="US DOE Joint Genome Institute"/>
            <person name="Lucas S."/>
            <person name="Han J."/>
            <person name="Lapidus A."/>
            <person name="Cheng J.-F."/>
            <person name="Goodwin L."/>
            <person name="Pitluck S."/>
            <person name="Peters L."/>
            <person name="Ovchinnikova G."/>
            <person name="Zhang X."/>
            <person name="Detter J.C."/>
            <person name="Han C."/>
            <person name="Tapia R."/>
            <person name="Land M."/>
            <person name="Hauser L."/>
            <person name="Kyrpides N."/>
            <person name="Ivanova N."/>
            <person name="Pagani I."/>
            <person name="Vogl K."/>
            <person name="Liu Z."/>
            <person name="Overmann J."/>
            <person name="Frigaard N.-U."/>
            <person name="Bryant D."/>
            <person name="Woyke T."/>
        </authorList>
    </citation>
    <scope>NUCLEOTIDE SEQUENCE [LARGE SCALE GENOMIC DNA]</scope>
    <source>
        <strain evidence="2 3">970</strain>
    </source>
</reference>
<feature type="compositionally biased region" description="Low complexity" evidence="1">
    <location>
        <begin position="145"/>
        <end position="161"/>
    </location>
</feature>
<evidence type="ECO:0000313" key="3">
    <source>
        <dbReference type="Proteomes" id="UP000002964"/>
    </source>
</evidence>
<sequence length="262" mass="28129">MGLAYVDMTSERIGAASGDGRNCTKRGRIESRGFAVAARCGLDTRYVLFYLFALRQFIHRVFSLNGRKIMKLFIALLAIIPVLAFGVSGEEAAPATETADSSAAAQEKESPQAEGGILLPDGWGISDAVSAEEVEAIMKTPGFRSFPEASSSASSGRPAGSYNLPGTPYSQVKFSANVTGGRQAYDTAAGYLADTKEIDGPNWDSALMGEVKAGGKTQMRMLVLKGDQFFMISWVPELYPELDPEETNVELADLLITNLYGE</sequence>
<dbReference type="EMBL" id="JH603168">
    <property type="protein sequence ID" value="EIC22882.1"/>
    <property type="molecule type" value="Genomic_DNA"/>
</dbReference>
<name>H8YWQ6_9GAMM</name>
<dbReference type="HOGENOM" id="CLU_1061468_0_0_6"/>
<reference evidence="3" key="1">
    <citation type="submission" date="2011-06" db="EMBL/GenBank/DDBJ databases">
        <authorList>
            <consortium name="US DOE Joint Genome Institute (JGI-PGF)"/>
            <person name="Lucas S."/>
            <person name="Han J."/>
            <person name="Lapidus A."/>
            <person name="Cheng J.-F."/>
            <person name="Goodwin L."/>
            <person name="Pitluck S."/>
            <person name="Peters L."/>
            <person name="Land M.L."/>
            <person name="Hauser L."/>
            <person name="Vogl K."/>
            <person name="Liu Z."/>
            <person name="Overmann J."/>
            <person name="Frigaard N.-U."/>
            <person name="Bryant D.A."/>
            <person name="Woyke T.J."/>
        </authorList>
    </citation>
    <scope>NUCLEOTIDE SEQUENCE [LARGE SCALE GENOMIC DNA]</scope>
    <source>
        <strain evidence="3">970</strain>
    </source>
</reference>
<feature type="region of interest" description="Disordered" evidence="1">
    <location>
        <begin position="96"/>
        <end position="120"/>
    </location>
</feature>